<comment type="caution">
    <text evidence="1">The sequence shown here is derived from an EMBL/GenBank/DDBJ whole genome shotgun (WGS) entry which is preliminary data.</text>
</comment>
<dbReference type="RefSeq" id="WP_378173468.1">
    <property type="nucleotide sequence ID" value="NZ_JBHTCR010000001.1"/>
</dbReference>
<gene>
    <name evidence="1" type="ORF">ACFQO9_03115</name>
</gene>
<protein>
    <submittedName>
        <fullName evidence="1">DNA alkylation repair protein</fullName>
    </submittedName>
</protein>
<keyword evidence="2" id="KW-1185">Reference proteome</keyword>
<dbReference type="InterPro" id="IPR016024">
    <property type="entry name" value="ARM-type_fold"/>
</dbReference>
<sequence>MIFIIHIFNFISFEAVQYSIFSFNYCLILSNNFAVYERSFTETDTSVEHGFKPFEVEAQKILDHKSLSESKSLALDMLRSDYYQVRCCAIFILGFIAARDSTVLLLLKNTARSDESWQVQEIIAKAFDQYCKDTGYENSLPEIKTWLGDKHPNVCRAVTEGLRIWTGRSYFKTHPEVAIELISQHKSSDSEYLRKSVGNSLRDISKKYGELVENEISKWDL</sequence>
<dbReference type="Proteomes" id="UP001596550">
    <property type="component" value="Unassembled WGS sequence"/>
</dbReference>
<dbReference type="Pfam" id="PF08713">
    <property type="entry name" value="DNA_alkylation"/>
    <property type="match status" value="1"/>
</dbReference>
<reference evidence="2" key="1">
    <citation type="journal article" date="2019" name="Int. J. Syst. Evol. Microbiol.">
        <title>The Global Catalogue of Microorganisms (GCM) 10K type strain sequencing project: providing services to taxonomists for standard genome sequencing and annotation.</title>
        <authorList>
            <consortium name="The Broad Institute Genomics Platform"/>
            <consortium name="The Broad Institute Genome Sequencing Center for Infectious Disease"/>
            <person name="Wu L."/>
            <person name="Ma J."/>
        </authorList>
    </citation>
    <scope>NUCLEOTIDE SEQUENCE [LARGE SCALE GENOMIC DNA]</scope>
    <source>
        <strain evidence="2">CCUG 54781</strain>
    </source>
</reference>
<proteinExistence type="predicted"/>
<evidence type="ECO:0000313" key="1">
    <source>
        <dbReference type="EMBL" id="MFC7345708.1"/>
    </source>
</evidence>
<dbReference type="EMBL" id="JBHTCR010000001">
    <property type="protein sequence ID" value="MFC7345708.1"/>
    <property type="molecule type" value="Genomic_DNA"/>
</dbReference>
<name>A0ABW2LT24_9FLAO</name>
<dbReference type="Gene3D" id="1.25.40.290">
    <property type="entry name" value="ARM repeat domains"/>
    <property type="match status" value="1"/>
</dbReference>
<accession>A0ABW2LT24</accession>
<dbReference type="Gene3D" id="1.10.1240.70">
    <property type="match status" value="1"/>
</dbReference>
<dbReference type="InterPro" id="IPR014825">
    <property type="entry name" value="DNA_alkylation"/>
</dbReference>
<organism evidence="1 2">
    <name type="scientific">Chryseobacterium zhengzhouense</name>
    <dbReference type="NCBI Taxonomy" id="1636086"/>
    <lineage>
        <taxon>Bacteria</taxon>
        <taxon>Pseudomonadati</taxon>
        <taxon>Bacteroidota</taxon>
        <taxon>Flavobacteriia</taxon>
        <taxon>Flavobacteriales</taxon>
        <taxon>Weeksellaceae</taxon>
        <taxon>Chryseobacterium group</taxon>
        <taxon>Chryseobacterium</taxon>
    </lineage>
</organism>
<dbReference type="SUPFAM" id="SSF48371">
    <property type="entry name" value="ARM repeat"/>
    <property type="match status" value="1"/>
</dbReference>
<evidence type="ECO:0000313" key="2">
    <source>
        <dbReference type="Proteomes" id="UP001596550"/>
    </source>
</evidence>